<feature type="compositionally biased region" description="Basic residues" evidence="1">
    <location>
        <begin position="61"/>
        <end position="72"/>
    </location>
</feature>
<dbReference type="EMBL" id="MCFE01000160">
    <property type="protein sequence ID" value="ORX96140.1"/>
    <property type="molecule type" value="Genomic_DNA"/>
</dbReference>
<dbReference type="Proteomes" id="UP000193498">
    <property type="component" value="Unassembled WGS sequence"/>
</dbReference>
<keyword evidence="3" id="KW-1185">Reference proteome</keyword>
<dbReference type="InParanoid" id="A0A1Y1YDP3"/>
<comment type="caution">
    <text evidence="2">The sequence shown here is derived from an EMBL/GenBank/DDBJ whole genome shotgun (WGS) entry which is preliminary data.</text>
</comment>
<feature type="compositionally biased region" description="Basic and acidic residues" evidence="1">
    <location>
        <begin position="46"/>
        <end position="60"/>
    </location>
</feature>
<evidence type="ECO:0000313" key="2">
    <source>
        <dbReference type="EMBL" id="ORX96140.1"/>
    </source>
</evidence>
<protein>
    <submittedName>
        <fullName evidence="2">Uncharacterized protein</fullName>
    </submittedName>
</protein>
<reference evidence="2 3" key="1">
    <citation type="submission" date="2016-07" db="EMBL/GenBank/DDBJ databases">
        <title>Pervasive Adenine N6-methylation of Active Genes in Fungi.</title>
        <authorList>
            <consortium name="DOE Joint Genome Institute"/>
            <person name="Mondo S.J."/>
            <person name="Dannebaum R.O."/>
            <person name="Kuo R.C."/>
            <person name="Labutti K."/>
            <person name="Haridas S."/>
            <person name="Kuo A."/>
            <person name="Salamov A."/>
            <person name="Ahrendt S.R."/>
            <person name="Lipzen A."/>
            <person name="Sullivan W."/>
            <person name="Andreopoulos W.B."/>
            <person name="Clum A."/>
            <person name="Lindquist E."/>
            <person name="Daum C."/>
            <person name="Ramamoorthy G.K."/>
            <person name="Gryganskyi A."/>
            <person name="Culley D."/>
            <person name="Magnuson J.K."/>
            <person name="James T.Y."/>
            <person name="O'Malley M.A."/>
            <person name="Stajich J.E."/>
            <person name="Spatafora J.W."/>
            <person name="Visel A."/>
            <person name="Grigoriev I.V."/>
        </authorList>
    </citation>
    <scope>NUCLEOTIDE SEQUENCE [LARGE SCALE GENOMIC DNA]</scope>
    <source>
        <strain evidence="2 3">CBS 931.73</strain>
    </source>
</reference>
<evidence type="ECO:0000313" key="3">
    <source>
        <dbReference type="Proteomes" id="UP000193498"/>
    </source>
</evidence>
<name>A0A1Y1YDP3_9FUNG</name>
<feature type="compositionally biased region" description="Basic and acidic residues" evidence="1">
    <location>
        <begin position="103"/>
        <end position="119"/>
    </location>
</feature>
<gene>
    <name evidence="2" type="ORF">K493DRAFT_301084</name>
</gene>
<feature type="region of interest" description="Disordered" evidence="1">
    <location>
        <begin position="46"/>
        <end position="80"/>
    </location>
</feature>
<accession>A0A1Y1YDP3</accession>
<feature type="region of interest" description="Disordered" evidence="1">
    <location>
        <begin position="95"/>
        <end position="119"/>
    </location>
</feature>
<evidence type="ECO:0000256" key="1">
    <source>
        <dbReference type="SAM" id="MobiDB-lite"/>
    </source>
</evidence>
<dbReference type="AlphaFoldDB" id="A0A1Y1YDP3"/>
<sequence>MSYLSDDPHTPQFLNKPTDTHLKQRYYRKRYKWYDADFDTTNDWGDHERSFHHRLGPERRGSRRYSKSRRQTRGYAPPQDYRCYERERYASWDESDESGFSSHQDESVDRYPVRRRGDSVEAATRKLSRSLQYNGFPLERKNASRNCRGDPNETKGSIGAEAGRKSLRVEEMMVIGGVIACRYEVTFKLSRTHERGLDFKLIYDQVNGPWNLNHLKLQNKAFPLKFLKIPR</sequence>
<proteinExistence type="predicted"/>
<organism evidence="2 3">
    <name type="scientific">Basidiobolus meristosporus CBS 931.73</name>
    <dbReference type="NCBI Taxonomy" id="1314790"/>
    <lineage>
        <taxon>Eukaryota</taxon>
        <taxon>Fungi</taxon>
        <taxon>Fungi incertae sedis</taxon>
        <taxon>Zoopagomycota</taxon>
        <taxon>Entomophthoromycotina</taxon>
        <taxon>Basidiobolomycetes</taxon>
        <taxon>Basidiobolales</taxon>
        <taxon>Basidiobolaceae</taxon>
        <taxon>Basidiobolus</taxon>
    </lineage>
</organism>